<dbReference type="AlphaFoldDB" id="A0AAD9LE72"/>
<keyword evidence="3" id="KW-1185">Reference proteome</keyword>
<reference evidence="2" key="1">
    <citation type="journal article" date="2014" name="Nucleic Acids Res.">
        <title>The evolutionary dynamics of variant antigen genes in Babesia reveal a history of genomic innovation underlying host-parasite interaction.</title>
        <authorList>
            <person name="Jackson A.P."/>
            <person name="Otto T.D."/>
            <person name="Darby A."/>
            <person name="Ramaprasad A."/>
            <person name="Xia D."/>
            <person name="Echaide I.E."/>
            <person name="Farber M."/>
            <person name="Gahlot S."/>
            <person name="Gamble J."/>
            <person name="Gupta D."/>
            <person name="Gupta Y."/>
            <person name="Jackson L."/>
            <person name="Malandrin L."/>
            <person name="Malas T.B."/>
            <person name="Moussa E."/>
            <person name="Nair M."/>
            <person name="Reid A.J."/>
            <person name="Sanders M."/>
            <person name="Sharma J."/>
            <person name="Tracey A."/>
            <person name="Quail M.A."/>
            <person name="Weir W."/>
            <person name="Wastling J.M."/>
            <person name="Hall N."/>
            <person name="Willadsen P."/>
            <person name="Lingelbach K."/>
            <person name="Shiels B."/>
            <person name="Tait A."/>
            <person name="Berriman M."/>
            <person name="Allred D.R."/>
            <person name="Pain A."/>
        </authorList>
    </citation>
    <scope>NUCLEOTIDE SEQUENCE</scope>
    <source>
        <strain evidence="2">1802A</strain>
    </source>
</reference>
<dbReference type="Proteomes" id="UP001195914">
    <property type="component" value="Unassembled WGS sequence"/>
</dbReference>
<name>A0AAD9LE72_BABDI</name>
<gene>
    <name evidence="2" type="ORF">X943_001874</name>
</gene>
<accession>A0AAD9LE72</accession>
<comment type="caution">
    <text evidence="2">The sequence shown here is derived from an EMBL/GenBank/DDBJ whole genome shotgun (WGS) entry which is preliminary data.</text>
</comment>
<feature type="compositionally biased region" description="Basic and acidic residues" evidence="1">
    <location>
        <begin position="7"/>
        <end position="20"/>
    </location>
</feature>
<organism evidence="2 3">
    <name type="scientific">Babesia divergens</name>
    <dbReference type="NCBI Taxonomy" id="32595"/>
    <lineage>
        <taxon>Eukaryota</taxon>
        <taxon>Sar</taxon>
        <taxon>Alveolata</taxon>
        <taxon>Apicomplexa</taxon>
        <taxon>Aconoidasida</taxon>
        <taxon>Piroplasmida</taxon>
        <taxon>Babesiidae</taxon>
        <taxon>Babesia</taxon>
    </lineage>
</organism>
<evidence type="ECO:0000313" key="3">
    <source>
        <dbReference type="Proteomes" id="UP001195914"/>
    </source>
</evidence>
<feature type="region of interest" description="Disordered" evidence="1">
    <location>
        <begin position="1"/>
        <end position="25"/>
    </location>
</feature>
<reference evidence="2" key="2">
    <citation type="submission" date="2021-05" db="EMBL/GenBank/DDBJ databases">
        <authorList>
            <person name="Pain A."/>
        </authorList>
    </citation>
    <scope>NUCLEOTIDE SEQUENCE</scope>
    <source>
        <strain evidence="2">1802A</strain>
    </source>
</reference>
<sequence length="102" mass="11877">MPNSYERSNHSEASSREKLAGETLKSTHSSVGVVFYGGYIAWRAFKLDNCNTEYFARQSRWRHFEKQQLYQRELGQKMNSHFVASVAQEYDPVALRKPDSQL</sequence>
<proteinExistence type="predicted"/>
<protein>
    <submittedName>
        <fullName evidence="2">Uncharacterized protein</fullName>
    </submittedName>
</protein>
<evidence type="ECO:0000256" key="1">
    <source>
        <dbReference type="SAM" id="MobiDB-lite"/>
    </source>
</evidence>
<dbReference type="EMBL" id="JAHBMH010000073">
    <property type="protein sequence ID" value="KAK1933021.1"/>
    <property type="molecule type" value="Genomic_DNA"/>
</dbReference>
<evidence type="ECO:0000313" key="2">
    <source>
        <dbReference type="EMBL" id="KAK1933021.1"/>
    </source>
</evidence>